<dbReference type="GO" id="GO:0006298">
    <property type="term" value="P:mismatch repair"/>
    <property type="evidence" value="ECO:0007669"/>
    <property type="project" value="UniProtKB-UniRule"/>
</dbReference>
<dbReference type="InterPro" id="IPR013507">
    <property type="entry name" value="DNA_mismatch_S5_2-like"/>
</dbReference>
<dbReference type="InterPro" id="IPR038973">
    <property type="entry name" value="MutL/Mlh/Pms-like"/>
</dbReference>
<protein>
    <recommendedName>
        <fullName evidence="4">DNA mismatch repair protein MutL</fullName>
    </recommendedName>
</protein>
<dbReference type="SUPFAM" id="SSF55874">
    <property type="entry name" value="ATPase domain of HSP90 chaperone/DNA topoisomerase II/histidine kinase"/>
    <property type="match status" value="1"/>
</dbReference>
<dbReference type="Pfam" id="PF01119">
    <property type="entry name" value="DNA_mis_repair"/>
    <property type="match status" value="1"/>
</dbReference>
<feature type="domain" description="DNA mismatch repair protein S5" evidence="6">
    <location>
        <begin position="207"/>
        <end position="327"/>
    </location>
</feature>
<dbReference type="Pfam" id="PF13589">
    <property type="entry name" value="HATPase_c_3"/>
    <property type="match status" value="1"/>
</dbReference>
<comment type="function">
    <text evidence="4">This protein is involved in the repair of mismatches in DNA. It is required for dam-dependent methyl-directed DNA mismatch repair. May act as a 'molecular matchmaker', a protein that promotes the formation of a stable complex between two or more DNA-binding proteins in an ATP-dependent manner without itself being part of a final effector complex.</text>
</comment>
<dbReference type="InterPro" id="IPR037198">
    <property type="entry name" value="MutL_C_sf"/>
</dbReference>
<keyword evidence="2 4" id="KW-0227">DNA damage</keyword>
<dbReference type="InterPro" id="IPR014790">
    <property type="entry name" value="MutL_C"/>
</dbReference>
<dbReference type="InterPro" id="IPR042121">
    <property type="entry name" value="MutL_C_regsub"/>
</dbReference>
<dbReference type="InterPro" id="IPR020568">
    <property type="entry name" value="Ribosomal_Su5_D2-typ_SF"/>
</dbReference>
<dbReference type="InterPro" id="IPR036890">
    <property type="entry name" value="HATPase_C_sf"/>
</dbReference>
<dbReference type="FunFam" id="3.30.565.10:FF:000003">
    <property type="entry name" value="DNA mismatch repair endonuclease MutL"/>
    <property type="match status" value="1"/>
</dbReference>
<dbReference type="InterPro" id="IPR042120">
    <property type="entry name" value="MutL_C_dimsub"/>
</dbReference>
<dbReference type="GO" id="GO:0005524">
    <property type="term" value="F:ATP binding"/>
    <property type="evidence" value="ECO:0007669"/>
    <property type="project" value="InterPro"/>
</dbReference>
<evidence type="ECO:0000256" key="2">
    <source>
        <dbReference type="ARBA" id="ARBA00022763"/>
    </source>
</evidence>
<dbReference type="Gene3D" id="3.30.565.10">
    <property type="entry name" value="Histidine kinase-like ATPase, C-terminal domain"/>
    <property type="match status" value="1"/>
</dbReference>
<organism evidence="7">
    <name type="scientific">uncultured Candidatus Melainabacteria bacterium</name>
    <dbReference type="NCBI Taxonomy" id="2682970"/>
    <lineage>
        <taxon>Bacteria</taxon>
        <taxon>Bacillati</taxon>
        <taxon>Candidatus Melainabacteria</taxon>
        <taxon>environmental samples</taxon>
    </lineage>
</organism>
<accession>A0A650EKQ7</accession>
<proteinExistence type="inferred from homology"/>
<dbReference type="SMART" id="SM01340">
    <property type="entry name" value="DNA_mis_repair"/>
    <property type="match status" value="1"/>
</dbReference>
<dbReference type="CDD" id="cd16926">
    <property type="entry name" value="HATPase_MutL-MLH-PMS-like"/>
    <property type="match status" value="1"/>
</dbReference>
<dbReference type="PANTHER" id="PTHR10073">
    <property type="entry name" value="DNA MISMATCH REPAIR PROTEIN MLH, PMS, MUTL"/>
    <property type="match status" value="1"/>
</dbReference>
<evidence type="ECO:0000256" key="1">
    <source>
        <dbReference type="ARBA" id="ARBA00006082"/>
    </source>
</evidence>
<dbReference type="NCBIfam" id="TIGR00585">
    <property type="entry name" value="mutl"/>
    <property type="match status" value="1"/>
</dbReference>
<dbReference type="GO" id="GO:0140664">
    <property type="term" value="F:ATP-dependent DNA damage sensor activity"/>
    <property type="evidence" value="ECO:0007669"/>
    <property type="project" value="InterPro"/>
</dbReference>
<sequence length="597" mass="67955">MARIRQLSKHLINQIAAGEVIERPASVVKELTENSIDAGAKKVSIEINNECRDIRVADNGCGIHPDDIMLAFSKHATSKLLQDEDLFDIHTLGFRGEALASIISISKLTCTTRTKDFETGTKVKCENSEVNQVETGCAIGTIMDIKDLFYNVPVRLKFLKNANTEFSYIQEIVQSIALSHPEVSIELKKFGKTVLKTTGQGNLTQTIKEVYSTDVTNNLKEVLKTDELSGLKISGFVSTPDYTRSSKKSYHIYINSRSVKCPIFQKAIDTVYKNLTANNKYPFVVLNLEIPPHDVDVNVHPTKKEVRYKNTNQIFNFIYTAIEAGLSNYIEKNYTPISAAPIHPAPQPSIEQQTQNPDIIQFPTRPKDFYVDEESDTMFVSDSVMKDFEQKTTSFVETTEQKQIFSTQIQEPELKENIIGQYRETYILIDSEEGLEIVDQHIAEERYIYEKLKSEKNIISQMLFVSDVIEISTTESELIKENLDKFERFGYGIEFLKDTEIIFRKVPQLLAKVNPKDIIADILQTIEGDIDNLEEKILITTSCKAAVKANTKLSIWQMEDIIKKWRTTKMPYTCPHGRPISKMIPHKELAGFFQRSK</sequence>
<gene>
    <name evidence="4 7" type="primary">mutL</name>
    <name evidence="7" type="ORF">Melaina855_2080</name>
</gene>
<comment type="similarity">
    <text evidence="1 4">Belongs to the DNA mismatch repair MutL/HexB family.</text>
</comment>
<dbReference type="InterPro" id="IPR002099">
    <property type="entry name" value="MutL/Mlh/PMS"/>
</dbReference>
<dbReference type="GO" id="GO:0030983">
    <property type="term" value="F:mismatched DNA binding"/>
    <property type="evidence" value="ECO:0007669"/>
    <property type="project" value="InterPro"/>
</dbReference>
<dbReference type="Pfam" id="PF08676">
    <property type="entry name" value="MutL_C"/>
    <property type="match status" value="1"/>
</dbReference>
<dbReference type="HAMAP" id="MF_00149">
    <property type="entry name" value="DNA_mis_repair"/>
    <property type="match status" value="1"/>
</dbReference>
<dbReference type="SMART" id="SM00853">
    <property type="entry name" value="MutL_C"/>
    <property type="match status" value="1"/>
</dbReference>
<dbReference type="InterPro" id="IPR020667">
    <property type="entry name" value="DNA_mismatch_repair_MutL"/>
</dbReference>
<evidence type="ECO:0000256" key="4">
    <source>
        <dbReference type="HAMAP-Rule" id="MF_00149"/>
    </source>
</evidence>
<dbReference type="PROSITE" id="PS00058">
    <property type="entry name" value="DNA_MISMATCH_REPAIR_1"/>
    <property type="match status" value="1"/>
</dbReference>
<dbReference type="GO" id="GO:0032300">
    <property type="term" value="C:mismatch repair complex"/>
    <property type="evidence" value="ECO:0007669"/>
    <property type="project" value="InterPro"/>
</dbReference>
<dbReference type="GO" id="GO:0016887">
    <property type="term" value="F:ATP hydrolysis activity"/>
    <property type="evidence" value="ECO:0007669"/>
    <property type="project" value="InterPro"/>
</dbReference>
<evidence type="ECO:0000313" key="7">
    <source>
        <dbReference type="EMBL" id="QGT49821.1"/>
    </source>
</evidence>
<dbReference type="InterPro" id="IPR014721">
    <property type="entry name" value="Ribsml_uS5_D2-typ_fold_subgr"/>
</dbReference>
<reference evidence="7" key="1">
    <citation type="journal article" date="2020" name="J. ISSAAS">
        <title>Lactobacilli and other gastrointestinal microbiota of Peromyscus leucopus, reservoir host for agents of Lyme disease and other zoonoses in North America.</title>
        <authorList>
            <person name="Milovic A."/>
            <person name="Bassam K."/>
            <person name="Shao H."/>
            <person name="Chatzistamou I."/>
            <person name="Tufts D.M."/>
            <person name="Diuk-Wasser M."/>
            <person name="Barbour A.G."/>
        </authorList>
    </citation>
    <scope>NUCLEOTIDE SEQUENCE</scope>
    <source>
        <strain evidence="7">LL20</strain>
    </source>
</reference>
<keyword evidence="3 4" id="KW-0234">DNA repair</keyword>
<dbReference type="CDD" id="cd00782">
    <property type="entry name" value="MutL_Trans"/>
    <property type="match status" value="1"/>
</dbReference>
<dbReference type="PANTHER" id="PTHR10073:SF12">
    <property type="entry name" value="DNA MISMATCH REPAIR PROTEIN MLH1"/>
    <property type="match status" value="1"/>
</dbReference>
<dbReference type="Gene3D" id="3.30.230.10">
    <property type="match status" value="1"/>
</dbReference>
<dbReference type="SUPFAM" id="SSF54211">
    <property type="entry name" value="Ribosomal protein S5 domain 2-like"/>
    <property type="match status" value="1"/>
</dbReference>
<evidence type="ECO:0000259" key="5">
    <source>
        <dbReference type="SMART" id="SM00853"/>
    </source>
</evidence>
<dbReference type="InterPro" id="IPR014762">
    <property type="entry name" value="DNA_mismatch_repair_CS"/>
</dbReference>
<name>A0A650EKQ7_9BACT</name>
<dbReference type="Gene3D" id="3.30.1370.100">
    <property type="entry name" value="MutL, C-terminal domain, regulatory subdomain"/>
    <property type="match status" value="1"/>
</dbReference>
<evidence type="ECO:0000259" key="6">
    <source>
        <dbReference type="SMART" id="SM01340"/>
    </source>
</evidence>
<evidence type="ECO:0000256" key="3">
    <source>
        <dbReference type="ARBA" id="ARBA00023204"/>
    </source>
</evidence>
<dbReference type="EMBL" id="MN577570">
    <property type="protein sequence ID" value="QGT49821.1"/>
    <property type="molecule type" value="Genomic_DNA"/>
</dbReference>
<dbReference type="AlphaFoldDB" id="A0A650EKQ7"/>
<feature type="domain" description="MutL C-terminal dimerisation" evidence="5">
    <location>
        <begin position="418"/>
        <end position="553"/>
    </location>
</feature>
<dbReference type="SUPFAM" id="SSF118116">
    <property type="entry name" value="DNA mismatch repair protein MutL"/>
    <property type="match status" value="1"/>
</dbReference>
<dbReference type="Gene3D" id="3.30.1540.20">
    <property type="entry name" value="MutL, C-terminal domain, dimerisation subdomain"/>
    <property type="match status" value="1"/>
</dbReference>